<dbReference type="GO" id="GO:0003677">
    <property type="term" value="F:DNA binding"/>
    <property type="evidence" value="ECO:0007669"/>
    <property type="project" value="UniProtKB-UniRule"/>
</dbReference>
<comment type="miscellaneous">
    <text evidence="15">In the RecBCD complex, RecB has a slow 3'-5' helicase, an exonuclease activity and loads RecA onto ssDNA, RecD has a fast 5'-3' helicase activity, while RecC stimulates the ATPase and processivity of the RecB helicase and contributes to recognition of the Chi site.</text>
</comment>
<dbReference type="GO" id="GO:0009338">
    <property type="term" value="C:exodeoxyribonuclease V complex"/>
    <property type="evidence" value="ECO:0007669"/>
    <property type="project" value="TreeGrafter"/>
</dbReference>
<dbReference type="GO" id="GO:0000287">
    <property type="term" value="F:magnesium ion binding"/>
    <property type="evidence" value="ECO:0007669"/>
    <property type="project" value="UniProtKB-UniRule"/>
</dbReference>
<comment type="domain">
    <text evidence="15">The N-terminal DNA-binding domain is a ssDNA-dependent ATPase and has ATP-dependent 3'-5' helicase function. This domain interacts with RecC.</text>
</comment>
<dbReference type="PROSITE" id="PS51217">
    <property type="entry name" value="UVRD_HELICASE_CTER"/>
    <property type="match status" value="1"/>
</dbReference>
<keyword evidence="2 15" id="KW-0479">Metal-binding</keyword>
<evidence type="ECO:0000256" key="9">
    <source>
        <dbReference type="ARBA" id="ARBA00022842"/>
    </source>
</evidence>
<dbReference type="InterPro" id="IPR000212">
    <property type="entry name" value="DNA_helicase_UvrD/REP"/>
</dbReference>
<dbReference type="Gene3D" id="1.10.486.10">
    <property type="entry name" value="PCRA, domain 4"/>
    <property type="match status" value="1"/>
</dbReference>
<evidence type="ECO:0000256" key="16">
    <source>
        <dbReference type="PROSITE-ProRule" id="PRU00560"/>
    </source>
</evidence>
<dbReference type="Proteomes" id="UP000327424">
    <property type="component" value="Chromosome"/>
</dbReference>
<dbReference type="Pfam" id="PF00580">
    <property type="entry name" value="UvrD-helicase"/>
    <property type="match status" value="1"/>
</dbReference>
<dbReference type="InterPro" id="IPR011604">
    <property type="entry name" value="PDDEXK-like_dom_sf"/>
</dbReference>
<evidence type="ECO:0000256" key="13">
    <source>
        <dbReference type="ARBA" id="ARBA00034617"/>
    </source>
</evidence>
<evidence type="ECO:0000256" key="6">
    <source>
        <dbReference type="ARBA" id="ARBA00022806"/>
    </source>
</evidence>
<dbReference type="Gene3D" id="3.90.320.10">
    <property type="match status" value="1"/>
</dbReference>
<evidence type="ECO:0000259" key="18">
    <source>
        <dbReference type="PROSITE" id="PS51217"/>
    </source>
</evidence>
<keyword evidence="1 15" id="KW-0540">Nuclease</keyword>
<dbReference type="InterPro" id="IPR038726">
    <property type="entry name" value="PDDEXK_AddAB-type"/>
</dbReference>
<organism evidence="19 20">
    <name type="scientific">Moritella marina ATCC 15381</name>
    <dbReference type="NCBI Taxonomy" id="1202962"/>
    <lineage>
        <taxon>Bacteria</taxon>
        <taxon>Pseudomonadati</taxon>
        <taxon>Pseudomonadota</taxon>
        <taxon>Gammaproteobacteria</taxon>
        <taxon>Alteromonadales</taxon>
        <taxon>Moritellaceae</taxon>
        <taxon>Moritella</taxon>
    </lineage>
</organism>
<keyword evidence="3 15" id="KW-0547">Nucleotide-binding</keyword>
<evidence type="ECO:0000313" key="19">
    <source>
        <dbReference type="EMBL" id="QFI39370.1"/>
    </source>
</evidence>
<feature type="binding site" evidence="16">
    <location>
        <begin position="22"/>
        <end position="29"/>
    </location>
    <ligand>
        <name>ATP</name>
        <dbReference type="ChEBI" id="CHEBI:30616"/>
    </ligand>
</feature>
<keyword evidence="7 15" id="KW-0269">Exonuclease</keyword>
<feature type="region of interest" description="DNA-binding and helicase activity, interacts with RecC" evidence="15">
    <location>
        <begin position="1"/>
        <end position="846"/>
    </location>
</feature>
<dbReference type="HAMAP" id="MF_01485">
    <property type="entry name" value="RecB"/>
    <property type="match status" value="1"/>
</dbReference>
<evidence type="ECO:0000256" key="15">
    <source>
        <dbReference type="HAMAP-Rule" id="MF_01485"/>
    </source>
</evidence>
<dbReference type="CDD" id="cd22352">
    <property type="entry name" value="RecB_C-like"/>
    <property type="match status" value="1"/>
</dbReference>
<comment type="subunit">
    <text evidence="15">Heterotrimer of RecB, RecC and RecD. All subunits contribute to DNA-binding. Interacts with RecA.</text>
</comment>
<evidence type="ECO:0000256" key="4">
    <source>
        <dbReference type="ARBA" id="ARBA00022763"/>
    </source>
</evidence>
<dbReference type="Pfam" id="PF12705">
    <property type="entry name" value="PDDEXK_1"/>
    <property type="match status" value="1"/>
</dbReference>
<comment type="domain">
    <text evidence="15">The C-terminal domain has nuclease activity and interacts with RecD. It interacts with RecA, facilitating its loading onto ssDNA.</text>
</comment>
<sequence length="1198" mass="135514">MADVNILNAMTFPLYGERLIEASAGTGKTFTIASLYLRLLLGHGGENAYHKDGENQLLTVEQILVVTFTEAATAELRDRIRARIHQARIAFSISHSNDPVISLLLADIKKQDYGRCAKLLLAAERQMDEAAIYTIHGFCQRMLKQNAFESGALFESEFITDESQLKFNAVADFWRSHFYRYTDGMVDMVHSFWSSPQALLRDIAGYLSNTDIEFIAKTSSDDIAADYDKLVTSIQQVKASWFNNVGDLCELIQAGNLNGNSYRPASVSKWLHEMLTWSQSETTQNDLPDCLVKFSQHTLTTKTKKGKVSPEHQVFDDIERLLEKPLSLKDCFIVKAVEYVRARVMKTKNQSQLLSFDDLLSGLSDALAGDQAVSLAECIRSQYPIAMIDEFQDTDQQQYDIFNTIYGKQDGAGLFMIGDPKQAIYSFRGADIFTYMQARKNVEAHYTLAKNWRSSNSMVSAVNRVFEHANKPFIYEDSISFLPVDSHGKSKPLLLNGIEPAALQLWLHEEEDQKNITKGRYQQVYAKATANQIATLLTDAQQGNAMLSGRPIKAGDIAILVRTGAEAKLVRDQLDALAIPSVYMSNRESVFASREARELYHIFAAILNPEDEGLLRAALATSIFEKPAIELDQLSNDEKVWEQTVAEFKLYQKTLQWQGFLPALRLLLNKQNIAAIMLSAQGGDRRLTDVLHLGELLQEASLELDGEYSLFRWFGEKIENPNGDAQEQLVRLESEADLVQVVTIHKSKGLEYNLVFLPFICATRQASTPLYHQDGHTYVHLDLDDSENLEAAKEQADEERLAEDLRLLYVALTRGVYATWLGLGAVKMGNSHNKMHLNAMGYLLQQGEECKDTDFKSCVEKLADQQVDELKACVAIVEPPLAAVPAYQPVAEPVVTYQAKTMTNPISKNWWVTSYSALSRHRSNGNSGNSNSSYDASLELPGFDAEVNTEKDEEQEMSWDIFSFPRGAAAGTLLHTVFEHIDFANVDEEALTEQILQLLEREGYDIAWRPILLELVNQVLDCPLQDGFSLRQLTPSQKKVEMEFFMPISSLNCDDLNVLIKQHDRLSQQAGELDFQQVSGMLKGFIDLVFVYEGRYYVVDYKSNHLGDSQAEYTADAIDHVMIEHRYELQYQLYTLALHRFLRSRIPDYDYEQHFGGVYYLFLRGMRVETGNEYGVFFTKPSLDFVMQLDELFLGELE</sequence>
<dbReference type="GO" id="GO:0000724">
    <property type="term" value="P:double-strand break repair via homologous recombination"/>
    <property type="evidence" value="ECO:0007669"/>
    <property type="project" value="UniProtKB-UniRule"/>
</dbReference>
<dbReference type="SUPFAM" id="SSF52980">
    <property type="entry name" value="Restriction endonuclease-like"/>
    <property type="match status" value="1"/>
</dbReference>
<keyword evidence="10 15" id="KW-0238">DNA-binding</keyword>
<dbReference type="RefSeq" id="WP_019442567.1">
    <property type="nucleotide sequence ID" value="NZ_ALOE01000032.1"/>
</dbReference>
<evidence type="ECO:0000256" key="10">
    <source>
        <dbReference type="ARBA" id="ARBA00023125"/>
    </source>
</evidence>
<dbReference type="GO" id="GO:0005524">
    <property type="term" value="F:ATP binding"/>
    <property type="evidence" value="ECO:0007669"/>
    <property type="project" value="UniProtKB-UniRule"/>
</dbReference>
<feature type="active site" description="For nuclease activity" evidence="15">
    <location>
        <position position="1100"/>
    </location>
</feature>
<name>A0A5J6WR31_MORMI</name>
<dbReference type="SUPFAM" id="SSF52540">
    <property type="entry name" value="P-loop containing nucleoside triphosphate hydrolases"/>
    <property type="match status" value="1"/>
</dbReference>
<evidence type="ECO:0000256" key="11">
    <source>
        <dbReference type="ARBA" id="ARBA00023204"/>
    </source>
</evidence>
<evidence type="ECO:0000259" key="17">
    <source>
        <dbReference type="PROSITE" id="PS51198"/>
    </source>
</evidence>
<comment type="similarity">
    <text evidence="15">Belongs to the helicase family. UvrD subfamily.</text>
</comment>
<comment type="function">
    <text evidence="15">A helicase/nuclease that prepares dsDNA breaks (DSB) for recombinational DNA repair. Binds to DSBs and unwinds DNA via a highly rapid and processive ATP-dependent bidirectional helicase activity. Unwinds dsDNA until it encounters a Chi (crossover hotspot instigator) sequence from the 3' direction. Cuts ssDNA a few nucleotides 3' to the Chi site. The properties and activities of the enzyme are changed at Chi. The Chi-altered holoenzyme produces a long 3'-ssDNA overhang and facilitates RecA-binding to the ssDNA for homologous DNA recombination and repair. Holoenzyme degrades any linearized DNA that is unable to undergo homologous recombination. In the holoenzyme this subunit contributes ATPase, 3'-5' helicase, exonuclease activity and loads RecA onto ssDNA.</text>
</comment>
<dbReference type="PROSITE" id="PS51198">
    <property type="entry name" value="UVRD_HELICASE_ATP_BIND"/>
    <property type="match status" value="1"/>
</dbReference>
<dbReference type="EMBL" id="CP044399">
    <property type="protein sequence ID" value="QFI39370.1"/>
    <property type="molecule type" value="Genomic_DNA"/>
</dbReference>
<reference evidence="19 20" key="1">
    <citation type="submission" date="2019-09" db="EMBL/GenBank/DDBJ databases">
        <title>Hybrid Assembly of the complete Genome of the Deep-Sea Bacterium Moritella marina from long Nanopore and Illumina reads.</title>
        <authorList>
            <person name="Magin S."/>
            <person name="Georgoulis A."/>
            <person name="Papadimitriou K."/>
            <person name="Iliakis G."/>
            <person name="Vorgias C.E."/>
        </authorList>
    </citation>
    <scope>NUCLEOTIDE SEQUENCE [LARGE SCALE GENOMIC DNA]</scope>
    <source>
        <strain evidence="19 20">MP-1</strain>
    </source>
</reference>
<dbReference type="PANTHER" id="PTHR11070">
    <property type="entry name" value="UVRD / RECB / PCRA DNA HELICASE FAMILY MEMBER"/>
    <property type="match status" value="1"/>
</dbReference>
<proteinExistence type="inferred from homology"/>
<accession>A0A5J6WR31</accession>
<evidence type="ECO:0000256" key="2">
    <source>
        <dbReference type="ARBA" id="ARBA00022723"/>
    </source>
</evidence>
<dbReference type="NCBIfam" id="TIGR00609">
    <property type="entry name" value="recB"/>
    <property type="match status" value="1"/>
</dbReference>
<evidence type="ECO:0000256" key="5">
    <source>
        <dbReference type="ARBA" id="ARBA00022801"/>
    </source>
</evidence>
<evidence type="ECO:0000256" key="7">
    <source>
        <dbReference type="ARBA" id="ARBA00022839"/>
    </source>
</evidence>
<dbReference type="InterPro" id="IPR011335">
    <property type="entry name" value="Restrct_endonuc-II-like"/>
</dbReference>
<keyword evidence="4 15" id="KW-0227">DNA damage</keyword>
<keyword evidence="9 15" id="KW-0460">Magnesium</keyword>
<dbReference type="EC" id="5.6.2.4" evidence="15"/>
<keyword evidence="11 15" id="KW-0234">DNA repair</keyword>
<evidence type="ECO:0000256" key="14">
    <source>
        <dbReference type="ARBA" id="ARBA00048988"/>
    </source>
</evidence>
<dbReference type="InterPro" id="IPR027417">
    <property type="entry name" value="P-loop_NTPase"/>
</dbReference>
<feature type="binding site" evidence="15">
    <location>
        <position position="1087"/>
    </location>
    <ligand>
        <name>Mg(2+)</name>
        <dbReference type="ChEBI" id="CHEBI:18420"/>
    </ligand>
</feature>
<dbReference type="InterPro" id="IPR014017">
    <property type="entry name" value="DNA_helicase_UvrD-like_C"/>
</dbReference>
<dbReference type="OrthoDB" id="9810135at2"/>
<dbReference type="Pfam" id="PF13361">
    <property type="entry name" value="UvrD_C"/>
    <property type="match status" value="2"/>
</dbReference>
<dbReference type="InterPro" id="IPR014016">
    <property type="entry name" value="UvrD-like_ATP-bd"/>
</dbReference>
<keyword evidence="6 15" id="KW-0347">Helicase</keyword>
<keyword evidence="8 15" id="KW-0067">ATP-binding</keyword>
<evidence type="ECO:0000256" key="3">
    <source>
        <dbReference type="ARBA" id="ARBA00022741"/>
    </source>
</evidence>
<feature type="domain" description="UvrD-like helicase ATP-binding" evidence="17">
    <location>
        <begin position="1"/>
        <end position="455"/>
    </location>
</feature>
<gene>
    <name evidence="15 19" type="primary">recB</name>
    <name evidence="19" type="ORF">FR932_16760</name>
</gene>
<dbReference type="InterPro" id="IPR004586">
    <property type="entry name" value="RecB"/>
</dbReference>
<dbReference type="AlphaFoldDB" id="A0A5J6WR31"/>
<comment type="catalytic activity">
    <reaction evidence="14 15">
        <text>ATP + H2O = ADP + phosphate + H(+)</text>
        <dbReference type="Rhea" id="RHEA:13065"/>
        <dbReference type="ChEBI" id="CHEBI:15377"/>
        <dbReference type="ChEBI" id="CHEBI:15378"/>
        <dbReference type="ChEBI" id="CHEBI:30616"/>
        <dbReference type="ChEBI" id="CHEBI:43474"/>
        <dbReference type="ChEBI" id="CHEBI:456216"/>
        <dbReference type="EC" id="5.6.2.4"/>
    </reaction>
</comment>
<feature type="binding site" evidence="15">
    <location>
        <position position="1100"/>
    </location>
    <ligand>
        <name>Mg(2+)</name>
        <dbReference type="ChEBI" id="CHEBI:18420"/>
    </ligand>
</feature>
<evidence type="ECO:0000256" key="1">
    <source>
        <dbReference type="ARBA" id="ARBA00022722"/>
    </source>
</evidence>
<keyword evidence="12 15" id="KW-0413">Isomerase</keyword>
<evidence type="ECO:0000313" key="20">
    <source>
        <dbReference type="Proteomes" id="UP000327424"/>
    </source>
</evidence>
<feature type="region of interest" description="Nuclease activity, interacts with RecD and RecA" evidence="15">
    <location>
        <begin position="909"/>
        <end position="1198"/>
    </location>
</feature>
<comment type="catalytic activity">
    <reaction evidence="15">
        <text>Exonucleolytic cleavage (in the presence of ATP) in either 5'- to 3'- or 3'- to 5'-direction to yield 5'-phosphooligonucleotides.</text>
        <dbReference type="EC" id="3.1.11.5"/>
    </reaction>
</comment>
<keyword evidence="5 15" id="KW-0378">Hydrolase</keyword>
<protein>
    <recommendedName>
        <fullName evidence="15">RecBCD enzyme subunit RecB</fullName>
        <ecNumber evidence="15">3.1.11.5</ecNumber>
        <ecNumber evidence="15">5.6.2.4</ecNumber>
    </recommendedName>
    <alternativeName>
        <fullName evidence="15">DNA 3'-5' helicase subunit RecB</fullName>
    </alternativeName>
    <alternativeName>
        <fullName evidence="15">Exonuclease V subunit RecB</fullName>
        <shortName evidence="15">ExoV subunit RecB</shortName>
    </alternativeName>
    <alternativeName>
        <fullName evidence="15">Helicase/nuclease RecBCD subunit RecB</fullName>
    </alternativeName>
</protein>
<dbReference type="GO" id="GO:0043138">
    <property type="term" value="F:3'-5' DNA helicase activity"/>
    <property type="evidence" value="ECO:0007669"/>
    <property type="project" value="UniProtKB-UniRule"/>
</dbReference>
<feature type="domain" description="UvrD-like helicase C-terminal" evidence="18">
    <location>
        <begin position="472"/>
        <end position="749"/>
    </location>
</feature>
<comment type="cofactor">
    <cofactor evidence="15">
        <name>Mg(2+)</name>
        <dbReference type="ChEBI" id="CHEBI:18420"/>
    </cofactor>
    <text evidence="15">Binds 1 Mg(2+) ion per subunit.</text>
</comment>
<dbReference type="EC" id="3.1.11.5" evidence="15"/>
<evidence type="ECO:0000256" key="8">
    <source>
        <dbReference type="ARBA" id="ARBA00022840"/>
    </source>
</evidence>
<comment type="catalytic activity">
    <reaction evidence="13 15">
        <text>Couples ATP hydrolysis with the unwinding of duplex DNA by translocating in the 3'-5' direction.</text>
        <dbReference type="EC" id="5.6.2.4"/>
    </reaction>
</comment>
<dbReference type="KEGG" id="mmaa:FR932_16760"/>
<dbReference type="GO" id="GO:0008854">
    <property type="term" value="F:exodeoxyribonuclease V activity"/>
    <property type="evidence" value="ECO:0007669"/>
    <property type="project" value="UniProtKB-EC"/>
</dbReference>
<keyword evidence="20" id="KW-1185">Reference proteome</keyword>
<dbReference type="Gene3D" id="3.40.50.300">
    <property type="entry name" value="P-loop containing nucleotide triphosphate hydrolases"/>
    <property type="match status" value="2"/>
</dbReference>
<dbReference type="GO" id="GO:0016887">
    <property type="term" value="F:ATP hydrolysis activity"/>
    <property type="evidence" value="ECO:0007669"/>
    <property type="project" value="RHEA"/>
</dbReference>
<feature type="binding site" evidence="15">
    <location>
        <position position="975"/>
    </location>
    <ligand>
        <name>Mg(2+)</name>
        <dbReference type="ChEBI" id="CHEBI:18420"/>
    </ligand>
</feature>
<evidence type="ECO:0000256" key="12">
    <source>
        <dbReference type="ARBA" id="ARBA00023235"/>
    </source>
</evidence>
<dbReference type="PANTHER" id="PTHR11070:SF23">
    <property type="entry name" value="RECBCD ENZYME SUBUNIT RECB"/>
    <property type="match status" value="1"/>
</dbReference>
<dbReference type="GO" id="GO:0005829">
    <property type="term" value="C:cytosol"/>
    <property type="evidence" value="ECO:0007669"/>
    <property type="project" value="TreeGrafter"/>
</dbReference>
<dbReference type="Gene3D" id="1.10.3170.10">
    <property type="entry name" value="Recbcd, chain B, domain 2"/>
    <property type="match status" value="1"/>
</dbReference>